<dbReference type="Proteomes" id="UP000887458">
    <property type="component" value="Unassembled WGS sequence"/>
</dbReference>
<name>A0ABQ8JB99_DERPT</name>
<organism evidence="1 2">
    <name type="scientific">Dermatophagoides pteronyssinus</name>
    <name type="common">European house dust mite</name>
    <dbReference type="NCBI Taxonomy" id="6956"/>
    <lineage>
        <taxon>Eukaryota</taxon>
        <taxon>Metazoa</taxon>
        <taxon>Ecdysozoa</taxon>
        <taxon>Arthropoda</taxon>
        <taxon>Chelicerata</taxon>
        <taxon>Arachnida</taxon>
        <taxon>Acari</taxon>
        <taxon>Acariformes</taxon>
        <taxon>Sarcoptiformes</taxon>
        <taxon>Astigmata</taxon>
        <taxon>Psoroptidia</taxon>
        <taxon>Analgoidea</taxon>
        <taxon>Pyroglyphidae</taxon>
        <taxon>Dermatophagoidinae</taxon>
        <taxon>Dermatophagoides</taxon>
    </lineage>
</organism>
<evidence type="ECO:0000313" key="2">
    <source>
        <dbReference type="Proteomes" id="UP000887458"/>
    </source>
</evidence>
<gene>
    <name evidence="1" type="ORF">DERP_001685</name>
</gene>
<sequence>MMRPGSPNIDDDDDDDDDDIMTISVIRDNGQQISLANSGIVNMIIDKIATSLIKRIWLIVIPRNCSAANFNRSNRFVIRQCIIAVTHNGTPYIV</sequence>
<proteinExistence type="predicted"/>
<accession>A0ABQ8JB99</accession>
<reference evidence="1 2" key="1">
    <citation type="journal article" date="2018" name="J. Allergy Clin. Immunol.">
        <title>High-quality assembly of Dermatophagoides pteronyssinus genome and transcriptome reveals a wide range of novel allergens.</title>
        <authorList>
            <person name="Liu X.Y."/>
            <person name="Yang K.Y."/>
            <person name="Wang M.Q."/>
            <person name="Kwok J.S."/>
            <person name="Zeng X."/>
            <person name="Yang Z."/>
            <person name="Xiao X.J."/>
            <person name="Lau C.P."/>
            <person name="Li Y."/>
            <person name="Huang Z.M."/>
            <person name="Ba J.G."/>
            <person name="Yim A.K."/>
            <person name="Ouyang C.Y."/>
            <person name="Ngai S.M."/>
            <person name="Chan T.F."/>
            <person name="Leung E.L."/>
            <person name="Liu L."/>
            <person name="Liu Z.G."/>
            <person name="Tsui S.K."/>
        </authorList>
    </citation>
    <scope>NUCLEOTIDE SEQUENCE [LARGE SCALE GENOMIC DNA]</scope>
    <source>
        <strain evidence="1">Derp</strain>
    </source>
</reference>
<keyword evidence="2" id="KW-1185">Reference proteome</keyword>
<comment type="caution">
    <text evidence="1">The sequence shown here is derived from an EMBL/GenBank/DDBJ whole genome shotgun (WGS) entry which is preliminary data.</text>
</comment>
<protein>
    <submittedName>
        <fullName evidence="1">Uncharacterized protein</fullName>
    </submittedName>
</protein>
<evidence type="ECO:0000313" key="1">
    <source>
        <dbReference type="EMBL" id="KAH9419854.1"/>
    </source>
</evidence>
<dbReference type="EMBL" id="NJHN03000054">
    <property type="protein sequence ID" value="KAH9419854.1"/>
    <property type="molecule type" value="Genomic_DNA"/>
</dbReference>
<reference evidence="1 2" key="2">
    <citation type="journal article" date="2022" name="Mol. Biol. Evol.">
        <title>Comparative Genomics Reveals Insights into the Divergent Evolution of Astigmatic Mites and Household Pest Adaptations.</title>
        <authorList>
            <person name="Xiong Q."/>
            <person name="Wan A.T."/>
            <person name="Liu X."/>
            <person name="Fung C.S."/>
            <person name="Xiao X."/>
            <person name="Malainual N."/>
            <person name="Hou J."/>
            <person name="Wang L."/>
            <person name="Wang M."/>
            <person name="Yang K.Y."/>
            <person name="Cui Y."/>
            <person name="Leung E.L."/>
            <person name="Nong W."/>
            <person name="Shin S.K."/>
            <person name="Au S.W."/>
            <person name="Jeong K.Y."/>
            <person name="Chew F.T."/>
            <person name="Hui J.H."/>
            <person name="Leung T.F."/>
            <person name="Tungtrongchitr A."/>
            <person name="Zhong N."/>
            <person name="Liu Z."/>
            <person name="Tsui S.K."/>
        </authorList>
    </citation>
    <scope>NUCLEOTIDE SEQUENCE [LARGE SCALE GENOMIC DNA]</scope>
    <source>
        <strain evidence="1">Derp</strain>
    </source>
</reference>